<feature type="transmembrane region" description="Helical" evidence="5">
    <location>
        <begin position="401"/>
        <end position="426"/>
    </location>
</feature>
<name>A0ABS5PQJ1_9FIRM</name>
<keyword evidence="5" id="KW-1133">Transmembrane helix</keyword>
<dbReference type="Pfam" id="PF13490">
    <property type="entry name" value="zf-HC2"/>
    <property type="match status" value="1"/>
</dbReference>
<dbReference type="InterPro" id="IPR041916">
    <property type="entry name" value="Anti_sigma_zinc_sf"/>
</dbReference>
<dbReference type="Pfam" id="PF14257">
    <property type="entry name" value="DUF4349"/>
    <property type="match status" value="1"/>
</dbReference>
<accession>A0ABS5PQJ1</accession>
<evidence type="ECO:0000256" key="3">
    <source>
        <dbReference type="SAM" id="Coils"/>
    </source>
</evidence>
<dbReference type="EMBL" id="JAHBCL010000019">
    <property type="protein sequence ID" value="MBS7527321.1"/>
    <property type="molecule type" value="Genomic_DNA"/>
</dbReference>
<evidence type="ECO:0000259" key="6">
    <source>
        <dbReference type="Pfam" id="PF13490"/>
    </source>
</evidence>
<keyword evidence="9" id="KW-1185">Reference proteome</keyword>
<feature type="domain" description="DUF4349" evidence="7">
    <location>
        <begin position="206"/>
        <end position="421"/>
    </location>
</feature>
<evidence type="ECO:0000259" key="7">
    <source>
        <dbReference type="Pfam" id="PF14257"/>
    </source>
</evidence>
<evidence type="ECO:0000313" key="8">
    <source>
        <dbReference type="EMBL" id="MBS7527321.1"/>
    </source>
</evidence>
<evidence type="ECO:0000256" key="5">
    <source>
        <dbReference type="SAM" id="Phobius"/>
    </source>
</evidence>
<keyword evidence="5" id="KW-0812">Transmembrane</keyword>
<evidence type="ECO:0000256" key="1">
    <source>
        <dbReference type="ARBA" id="ARBA00024353"/>
    </source>
</evidence>
<dbReference type="Gene3D" id="1.10.10.1320">
    <property type="entry name" value="Anti-sigma factor, zinc-finger domain"/>
    <property type="match status" value="1"/>
</dbReference>
<keyword evidence="5" id="KW-0472">Membrane</keyword>
<feature type="transmembrane region" description="Helical" evidence="5">
    <location>
        <begin position="102"/>
        <end position="121"/>
    </location>
</feature>
<keyword evidence="3" id="KW-0175">Coiled coil</keyword>
<organism evidence="8 9">
    <name type="scientific">Fusibacter paucivorans</name>
    <dbReference type="NCBI Taxonomy" id="76009"/>
    <lineage>
        <taxon>Bacteria</taxon>
        <taxon>Bacillati</taxon>
        <taxon>Bacillota</taxon>
        <taxon>Clostridia</taxon>
        <taxon>Eubacteriales</taxon>
        <taxon>Eubacteriales Family XII. Incertae Sedis</taxon>
        <taxon>Fusibacter</taxon>
    </lineage>
</organism>
<protein>
    <recommendedName>
        <fullName evidence="2">Anti-sigma-W factor RsiW</fullName>
    </recommendedName>
</protein>
<sequence>MCDQYKTLMNAYIDGDITEAQIKELEQHVAHCESCMIEFEELKYVKTLLDEEVLMPLPNDFDERLHQRLLEAAATVERKEENETIGASVMGKIKKLGWKSRALGGVAAVLIIGVVVVKTALPYGIYMGGSSDTAAAANYITAEESTEMAPQSFGISYDNDTAADVAESKAVTAATEARGADGGYESPEMTSNDSSQNSQYRNGRIILKTANLSIDVESYDETVAAIKAILEGTEGYIESEQTSYKTRYTDRDNLRYGSFVLRVPADLFDQMLDSIKANGFVNYDNVNSEDVTKYYRDTASQVENLKITENRLREILEKATDVSDILEIENELTRTRREIDALTNQLKNWEDLADLSYVYVEIDEVESLNPTIEPIDDSVLSKAKEGFIDTINAIVKTTMEIFIWLVAKSPVLLILAILAGVGSKIWRKKRHKKI</sequence>
<evidence type="ECO:0000256" key="2">
    <source>
        <dbReference type="ARBA" id="ARBA00024438"/>
    </source>
</evidence>
<dbReference type="InterPro" id="IPR027383">
    <property type="entry name" value="Znf_put"/>
</dbReference>
<feature type="region of interest" description="Disordered" evidence="4">
    <location>
        <begin position="176"/>
        <end position="198"/>
    </location>
</feature>
<evidence type="ECO:0000313" key="9">
    <source>
        <dbReference type="Proteomes" id="UP000746471"/>
    </source>
</evidence>
<comment type="caution">
    <text evidence="8">The sequence shown here is derived from an EMBL/GenBank/DDBJ whole genome shotgun (WGS) entry which is preliminary data.</text>
</comment>
<reference evidence="8 9" key="1">
    <citation type="submission" date="2021-05" db="EMBL/GenBank/DDBJ databases">
        <title>Fusibacter ferrireducens sp. nov., an anaerobic, sulfur- and Fe-reducing bacterium isolated from the mangrove sediment.</title>
        <authorList>
            <person name="Qiu D."/>
        </authorList>
    </citation>
    <scope>NUCLEOTIDE SEQUENCE [LARGE SCALE GENOMIC DNA]</scope>
    <source>
        <strain evidence="8 9">DSM 12116</strain>
    </source>
</reference>
<dbReference type="InterPro" id="IPR025645">
    <property type="entry name" value="DUF4349"/>
</dbReference>
<feature type="compositionally biased region" description="Polar residues" evidence="4">
    <location>
        <begin position="188"/>
        <end position="198"/>
    </location>
</feature>
<feature type="domain" description="Putative zinc-finger" evidence="6">
    <location>
        <begin position="2"/>
        <end position="35"/>
    </location>
</feature>
<gene>
    <name evidence="8" type="ORF">KHM83_11570</name>
</gene>
<comment type="similarity">
    <text evidence="1">Belongs to the zinc-associated anti-sigma factor (ZAS) superfamily. Anti-sigma-W factor family.</text>
</comment>
<proteinExistence type="inferred from homology"/>
<feature type="coiled-coil region" evidence="3">
    <location>
        <begin position="302"/>
        <end position="352"/>
    </location>
</feature>
<dbReference type="Proteomes" id="UP000746471">
    <property type="component" value="Unassembled WGS sequence"/>
</dbReference>
<evidence type="ECO:0000256" key="4">
    <source>
        <dbReference type="SAM" id="MobiDB-lite"/>
    </source>
</evidence>
<dbReference type="RefSeq" id="WP_213237182.1">
    <property type="nucleotide sequence ID" value="NZ_JAHBCL010000019.1"/>
</dbReference>